<dbReference type="InterPro" id="IPR013538">
    <property type="entry name" value="ASHA1/2-like_C"/>
</dbReference>
<comment type="caution">
    <text evidence="3">The sequence shown here is derived from an EMBL/GenBank/DDBJ whole genome shotgun (WGS) entry which is preliminary data.</text>
</comment>
<dbReference type="Proteomes" id="UP000712080">
    <property type="component" value="Unassembled WGS sequence"/>
</dbReference>
<sequence length="152" mass="17740">MEHKTFEISINASREKVWKTLWSDETYPKWTSAFAPGSTIETDWREGSRVLFLDVNRDGMISEIAQSREPEYLSFKHIGEMKDGKEDLDSEKVQAFQGSEENYTLTENGNGTTLKVEMDIDPEYFEFFEKTWPRALEHLKMLSEADEEDIPE</sequence>
<keyword evidence="4" id="KW-1185">Reference proteome</keyword>
<gene>
    <name evidence="3" type="ORF">G6047_07175</name>
</gene>
<evidence type="ECO:0000259" key="2">
    <source>
        <dbReference type="Pfam" id="PF08327"/>
    </source>
</evidence>
<name>A0A972JI45_9FLAO</name>
<reference evidence="3" key="1">
    <citation type="submission" date="2020-02" db="EMBL/GenBank/DDBJ databases">
        <title>Flavobacterium sp. genome.</title>
        <authorList>
            <person name="Jung H.S."/>
            <person name="Baek J.H."/>
            <person name="Jeon C.O."/>
        </authorList>
    </citation>
    <scope>NUCLEOTIDE SEQUENCE</scope>
    <source>
        <strain evidence="3">SE-s28</strain>
    </source>
</reference>
<dbReference type="EMBL" id="JAAMPU010000103">
    <property type="protein sequence ID" value="NMH27808.1"/>
    <property type="molecule type" value="Genomic_DNA"/>
</dbReference>
<dbReference type="CDD" id="cd07814">
    <property type="entry name" value="SRPBCC_CalC_Aha1-like"/>
    <property type="match status" value="1"/>
</dbReference>
<dbReference type="SUPFAM" id="SSF55961">
    <property type="entry name" value="Bet v1-like"/>
    <property type="match status" value="1"/>
</dbReference>
<dbReference type="Pfam" id="PF08327">
    <property type="entry name" value="AHSA1"/>
    <property type="match status" value="1"/>
</dbReference>
<proteinExistence type="inferred from homology"/>
<comment type="similarity">
    <text evidence="1">Belongs to the AHA1 family.</text>
</comment>
<dbReference type="AlphaFoldDB" id="A0A972JI45"/>
<dbReference type="Gene3D" id="3.30.530.20">
    <property type="match status" value="1"/>
</dbReference>
<dbReference type="InterPro" id="IPR023393">
    <property type="entry name" value="START-like_dom_sf"/>
</dbReference>
<evidence type="ECO:0000256" key="1">
    <source>
        <dbReference type="ARBA" id="ARBA00006817"/>
    </source>
</evidence>
<accession>A0A972JI45</accession>
<protein>
    <submittedName>
        <fullName evidence="3">SRPBCC domain-containing protein</fullName>
    </submittedName>
</protein>
<evidence type="ECO:0000313" key="4">
    <source>
        <dbReference type="Proteomes" id="UP000712080"/>
    </source>
</evidence>
<dbReference type="RefSeq" id="WP_169526829.1">
    <property type="nucleotide sequence ID" value="NZ_JAAMPU010000103.1"/>
</dbReference>
<feature type="domain" description="Activator of Hsp90 ATPase homologue 1/2-like C-terminal" evidence="2">
    <location>
        <begin position="11"/>
        <end position="141"/>
    </location>
</feature>
<evidence type="ECO:0000313" key="3">
    <source>
        <dbReference type="EMBL" id="NMH27808.1"/>
    </source>
</evidence>
<organism evidence="3 4">
    <name type="scientific">Flavobacterium silvaticum</name>
    <dbReference type="NCBI Taxonomy" id="1852020"/>
    <lineage>
        <taxon>Bacteria</taxon>
        <taxon>Pseudomonadati</taxon>
        <taxon>Bacteroidota</taxon>
        <taxon>Flavobacteriia</taxon>
        <taxon>Flavobacteriales</taxon>
        <taxon>Flavobacteriaceae</taxon>
        <taxon>Flavobacterium</taxon>
    </lineage>
</organism>